<dbReference type="PANTHER" id="PTHR46903:SF1">
    <property type="entry name" value="CCHC-TYPE DOMAIN-CONTAINING PROTEIN"/>
    <property type="match status" value="1"/>
</dbReference>
<gene>
    <name evidence="2" type="ORF">DAPPUDRAFT_330588</name>
</gene>
<dbReference type="AlphaFoldDB" id="E9HK09"/>
<proteinExistence type="predicted"/>
<reference evidence="2 3" key="1">
    <citation type="journal article" date="2011" name="Science">
        <title>The ecoresponsive genome of Daphnia pulex.</title>
        <authorList>
            <person name="Colbourne J.K."/>
            <person name="Pfrender M.E."/>
            <person name="Gilbert D."/>
            <person name="Thomas W.K."/>
            <person name="Tucker A."/>
            <person name="Oakley T.H."/>
            <person name="Tokishita S."/>
            <person name="Aerts A."/>
            <person name="Arnold G.J."/>
            <person name="Basu M.K."/>
            <person name="Bauer D.J."/>
            <person name="Caceres C.E."/>
            <person name="Carmel L."/>
            <person name="Casola C."/>
            <person name="Choi J.H."/>
            <person name="Detter J.C."/>
            <person name="Dong Q."/>
            <person name="Dusheyko S."/>
            <person name="Eads B.D."/>
            <person name="Frohlich T."/>
            <person name="Geiler-Samerotte K.A."/>
            <person name="Gerlach D."/>
            <person name="Hatcher P."/>
            <person name="Jogdeo S."/>
            <person name="Krijgsveld J."/>
            <person name="Kriventseva E.V."/>
            <person name="Kultz D."/>
            <person name="Laforsch C."/>
            <person name="Lindquist E."/>
            <person name="Lopez J."/>
            <person name="Manak J.R."/>
            <person name="Muller J."/>
            <person name="Pangilinan J."/>
            <person name="Patwardhan R.P."/>
            <person name="Pitluck S."/>
            <person name="Pritham E.J."/>
            <person name="Rechtsteiner A."/>
            <person name="Rho M."/>
            <person name="Rogozin I.B."/>
            <person name="Sakarya O."/>
            <person name="Salamov A."/>
            <person name="Schaack S."/>
            <person name="Shapiro H."/>
            <person name="Shiga Y."/>
            <person name="Skalitzky C."/>
            <person name="Smith Z."/>
            <person name="Souvorov A."/>
            <person name="Sung W."/>
            <person name="Tang Z."/>
            <person name="Tsuchiya D."/>
            <person name="Tu H."/>
            <person name="Vos H."/>
            <person name="Wang M."/>
            <person name="Wolf Y.I."/>
            <person name="Yamagata H."/>
            <person name="Yamada T."/>
            <person name="Ye Y."/>
            <person name="Shaw J.R."/>
            <person name="Andrews J."/>
            <person name="Crease T.J."/>
            <person name="Tang H."/>
            <person name="Lucas S.M."/>
            <person name="Robertson H.M."/>
            <person name="Bork P."/>
            <person name="Koonin E.V."/>
            <person name="Zdobnov E.M."/>
            <person name="Grigoriev I.V."/>
            <person name="Lynch M."/>
            <person name="Boore J.L."/>
        </authorList>
    </citation>
    <scope>NUCLEOTIDE SEQUENCE [LARGE SCALE GENOMIC DNA]</scope>
</reference>
<dbReference type="HOGENOM" id="CLU_678946_0_0_1"/>
<accession>E9HK09</accession>
<sequence>MYICSSTVLRYSAFCQFIPLCDSFYGLQSLQATYVLSLLRRQIFTRNTLKRKPTAGLCSNLASGHFGPSNRSFSQGRWWPAYSSANIIIVGPSSFCYTSPVASLLLPAFTTLACHITAAQFFMVSGFPRSSLVLHPSAVQAFVVSVNQRFRQRELCVYSTHMPYLIHPTRSTEAQAGHAQSAQANSAMPNPGFGSSQEEDESRKVSPPAGDVELTKKRRTTVRSQITSTIRQIRASIDQCGSRGSIAGLVKHLQSLATTATLLHTDLLIVEDASENERQEEKHLMYVQQIGEVIAEADEHLKSRADEAPSEVNGGRAARVTEQEIRAAKQLIEQTRTQAEQARKRAEELQIQPQQAEEALQDLQQGDANPENFSSVSNRGGSFTKLAADWKRKQAQQNTASDDWIDGIQ</sequence>
<name>E9HK09_DAPPU</name>
<evidence type="ECO:0000313" key="2">
    <source>
        <dbReference type="EMBL" id="EFX67928.1"/>
    </source>
</evidence>
<dbReference type="InParanoid" id="E9HK09"/>
<protein>
    <submittedName>
        <fullName evidence="2">Uncharacterized protein</fullName>
    </submittedName>
</protein>
<dbReference type="PANTHER" id="PTHR46903">
    <property type="entry name" value="C2H2-TYPE DOMAIN-CONTAINING PROTEIN"/>
    <property type="match status" value="1"/>
</dbReference>
<feature type="compositionally biased region" description="Polar residues" evidence="1">
    <location>
        <begin position="172"/>
        <end position="196"/>
    </location>
</feature>
<feature type="compositionally biased region" description="Polar residues" evidence="1">
    <location>
        <begin position="371"/>
        <end position="381"/>
    </location>
</feature>
<dbReference type="KEGG" id="dpx:DAPPUDRAFT_330588"/>
<dbReference type="Proteomes" id="UP000000305">
    <property type="component" value="Unassembled WGS sequence"/>
</dbReference>
<feature type="region of interest" description="Disordered" evidence="1">
    <location>
        <begin position="172"/>
        <end position="221"/>
    </location>
</feature>
<evidence type="ECO:0000256" key="1">
    <source>
        <dbReference type="SAM" id="MobiDB-lite"/>
    </source>
</evidence>
<dbReference type="OrthoDB" id="6395277at2759"/>
<feature type="region of interest" description="Disordered" evidence="1">
    <location>
        <begin position="355"/>
        <end position="409"/>
    </location>
</feature>
<evidence type="ECO:0000313" key="3">
    <source>
        <dbReference type="Proteomes" id="UP000000305"/>
    </source>
</evidence>
<keyword evidence="3" id="KW-1185">Reference proteome</keyword>
<organism evidence="2 3">
    <name type="scientific">Daphnia pulex</name>
    <name type="common">Water flea</name>
    <dbReference type="NCBI Taxonomy" id="6669"/>
    <lineage>
        <taxon>Eukaryota</taxon>
        <taxon>Metazoa</taxon>
        <taxon>Ecdysozoa</taxon>
        <taxon>Arthropoda</taxon>
        <taxon>Crustacea</taxon>
        <taxon>Branchiopoda</taxon>
        <taxon>Diplostraca</taxon>
        <taxon>Cladocera</taxon>
        <taxon>Anomopoda</taxon>
        <taxon>Daphniidae</taxon>
        <taxon>Daphnia</taxon>
    </lineage>
</organism>
<feature type="compositionally biased region" description="Low complexity" evidence="1">
    <location>
        <begin position="355"/>
        <end position="365"/>
    </location>
</feature>
<dbReference type="EMBL" id="GL732666">
    <property type="protein sequence ID" value="EFX67928.1"/>
    <property type="molecule type" value="Genomic_DNA"/>
</dbReference>
<dbReference type="PhylomeDB" id="E9HK09"/>